<dbReference type="SUPFAM" id="SSF103506">
    <property type="entry name" value="Mitochondrial carrier"/>
    <property type="match status" value="1"/>
</dbReference>
<keyword evidence="13" id="KW-1185">Reference proteome</keyword>
<dbReference type="PRINTS" id="PR00926">
    <property type="entry name" value="MITOCARRIER"/>
</dbReference>
<dbReference type="PANTHER" id="PTHR45671">
    <property type="entry name" value="SOLUTE CARRIER FAMILY 25 (MITOCHONDRIAL CARRIER PHOSPHATE CARRIER), MEMBER 3, LIKE-RELATED-RELATED"/>
    <property type="match status" value="1"/>
</dbReference>
<evidence type="ECO:0000256" key="10">
    <source>
        <dbReference type="PROSITE-ProRule" id="PRU00282"/>
    </source>
</evidence>
<dbReference type="GO" id="GO:0005315">
    <property type="term" value="F:phosphate transmembrane transporter activity"/>
    <property type="evidence" value="ECO:0007669"/>
    <property type="project" value="InterPro"/>
</dbReference>
<proteinExistence type="inferred from homology"/>
<evidence type="ECO:0008006" key="14">
    <source>
        <dbReference type="Google" id="ProtNLM"/>
    </source>
</evidence>
<dbReference type="InterPro" id="IPR018108">
    <property type="entry name" value="MCP_transmembrane"/>
</dbReference>
<name>A0A4U0XH86_9PEZI</name>
<evidence type="ECO:0000256" key="3">
    <source>
        <dbReference type="ARBA" id="ARBA00022448"/>
    </source>
</evidence>
<dbReference type="AlphaFoldDB" id="A0A4U0XH86"/>
<evidence type="ECO:0000256" key="8">
    <source>
        <dbReference type="ARBA" id="ARBA00023128"/>
    </source>
</evidence>
<comment type="subcellular location">
    <subcellularLocation>
        <location evidence="1">Mitochondrion inner membrane</location>
        <topology evidence="1">Multi-pass membrane protein</topology>
    </subcellularLocation>
</comment>
<organism evidence="12 13">
    <name type="scientific">Friedmanniomyces simplex</name>
    <dbReference type="NCBI Taxonomy" id="329884"/>
    <lineage>
        <taxon>Eukaryota</taxon>
        <taxon>Fungi</taxon>
        <taxon>Dikarya</taxon>
        <taxon>Ascomycota</taxon>
        <taxon>Pezizomycotina</taxon>
        <taxon>Dothideomycetes</taxon>
        <taxon>Dothideomycetidae</taxon>
        <taxon>Mycosphaerellales</taxon>
        <taxon>Teratosphaeriaceae</taxon>
        <taxon>Friedmanniomyces</taxon>
    </lineage>
</organism>
<dbReference type="PANTHER" id="PTHR45671:SF12">
    <property type="entry name" value="MITOCHONDRIAL PHOSPHATE CARRIER PROTEIN"/>
    <property type="match status" value="1"/>
</dbReference>
<dbReference type="GO" id="GO:1990547">
    <property type="term" value="P:mitochondrial phosphate ion transmembrane transport"/>
    <property type="evidence" value="ECO:0007669"/>
    <property type="project" value="InterPro"/>
</dbReference>
<dbReference type="InterPro" id="IPR023395">
    <property type="entry name" value="MCP_dom_sf"/>
</dbReference>
<evidence type="ECO:0000256" key="9">
    <source>
        <dbReference type="ARBA" id="ARBA00023136"/>
    </source>
</evidence>
<evidence type="ECO:0000256" key="11">
    <source>
        <dbReference type="RuleBase" id="RU000488"/>
    </source>
</evidence>
<accession>A0A4U0XH86</accession>
<feature type="repeat" description="Solcar" evidence="10">
    <location>
        <begin position="134"/>
        <end position="218"/>
    </location>
</feature>
<evidence type="ECO:0000256" key="6">
    <source>
        <dbReference type="ARBA" id="ARBA00022792"/>
    </source>
</evidence>
<keyword evidence="5" id="KW-0677">Repeat</keyword>
<dbReference type="FunFam" id="1.50.40.10:FF:000024">
    <property type="entry name" value="MIR1p Mitochondrial phosphate carrier"/>
    <property type="match status" value="1"/>
</dbReference>
<evidence type="ECO:0000313" key="12">
    <source>
        <dbReference type="EMBL" id="TKA75601.1"/>
    </source>
</evidence>
<dbReference type="Pfam" id="PF00153">
    <property type="entry name" value="Mito_carr"/>
    <property type="match status" value="3"/>
</dbReference>
<evidence type="ECO:0000256" key="5">
    <source>
        <dbReference type="ARBA" id="ARBA00022737"/>
    </source>
</evidence>
<reference evidence="12 13" key="1">
    <citation type="submission" date="2017-03" db="EMBL/GenBank/DDBJ databases">
        <title>Genomes of endolithic fungi from Antarctica.</title>
        <authorList>
            <person name="Coleine C."/>
            <person name="Masonjones S."/>
            <person name="Stajich J.E."/>
        </authorList>
    </citation>
    <scope>NUCLEOTIDE SEQUENCE [LARGE SCALE GENOMIC DNA]</scope>
    <source>
        <strain evidence="12 13">CCFEE 5184</strain>
    </source>
</reference>
<keyword evidence="7" id="KW-1133">Transmembrane helix</keyword>
<evidence type="ECO:0000256" key="2">
    <source>
        <dbReference type="ARBA" id="ARBA00006375"/>
    </source>
</evidence>
<keyword evidence="9 10" id="KW-0472">Membrane</keyword>
<dbReference type="Gene3D" id="1.50.40.10">
    <property type="entry name" value="Mitochondrial carrier domain"/>
    <property type="match status" value="1"/>
</dbReference>
<gene>
    <name evidence="12" type="ORF">B0A55_06349</name>
</gene>
<dbReference type="GO" id="GO:0005743">
    <property type="term" value="C:mitochondrial inner membrane"/>
    <property type="evidence" value="ECO:0007669"/>
    <property type="project" value="UniProtKB-SubCell"/>
</dbReference>
<protein>
    <recommendedName>
        <fullName evidence="14">Mitochondrial phosphate carrier protein</fullName>
    </recommendedName>
</protein>
<comment type="similarity">
    <text evidence="2 11">Belongs to the mitochondrial carrier (TC 2.A.29) family.</text>
</comment>
<dbReference type="Proteomes" id="UP000309340">
    <property type="component" value="Unassembled WGS sequence"/>
</dbReference>
<evidence type="ECO:0000256" key="4">
    <source>
        <dbReference type="ARBA" id="ARBA00022692"/>
    </source>
</evidence>
<feature type="repeat" description="Solcar" evidence="10">
    <location>
        <begin position="233"/>
        <end position="318"/>
    </location>
</feature>
<keyword evidence="6" id="KW-0999">Mitochondrion inner membrane</keyword>
<keyword evidence="4 10" id="KW-0812">Transmembrane</keyword>
<dbReference type="PROSITE" id="PS50920">
    <property type="entry name" value="SOLCAR"/>
    <property type="match status" value="3"/>
</dbReference>
<keyword evidence="8" id="KW-0496">Mitochondrion</keyword>
<comment type="caution">
    <text evidence="12">The sequence shown here is derived from an EMBL/GenBank/DDBJ whole genome shotgun (WGS) entry which is preliminary data.</text>
</comment>
<evidence type="ECO:0000256" key="7">
    <source>
        <dbReference type="ARBA" id="ARBA00022989"/>
    </source>
</evidence>
<dbReference type="EMBL" id="NAJQ01000188">
    <property type="protein sequence ID" value="TKA75601.1"/>
    <property type="molecule type" value="Genomic_DNA"/>
</dbReference>
<dbReference type="InterPro" id="IPR044677">
    <property type="entry name" value="SLC25A3/Pic2/Mir1-like"/>
</dbReference>
<dbReference type="OrthoDB" id="427452at2759"/>
<dbReference type="InterPro" id="IPR002067">
    <property type="entry name" value="MCP"/>
</dbReference>
<dbReference type="STRING" id="329884.A0A4U0XH86"/>
<sequence>MSGTATQPPASTGSVKLDAMKQKAEAAAPNKLSGVALYSRFAFAGAVCCSVTHGALTPVDVVKTRIQLDPVTYNRGLIGGFRQVIASEGAGALLTGFGPTAAGYFLQGAFKFGGYEFFKQQAISLLGYESASNNRTAVYLASSAAAEFFADIALCPLEATRIRLVSEPGFANGLIGGFGKIYRQEGFGAFYSGFGPILFKQVPYTMAKFVVYEKVAESIYANFVDKTTASAGLNTTVNLGSGLIAGFAAAIVSQPADTMLSKINKTKGLPGEGTTTRLIKIARELGIRGSYTGLGARLFMVGTLTAGQFAIYGDIKRALGATGGVEIAK</sequence>
<keyword evidence="3 11" id="KW-0813">Transport</keyword>
<evidence type="ECO:0000256" key="1">
    <source>
        <dbReference type="ARBA" id="ARBA00004448"/>
    </source>
</evidence>
<feature type="repeat" description="Solcar" evidence="10">
    <location>
        <begin position="36"/>
        <end position="121"/>
    </location>
</feature>
<evidence type="ECO:0000313" key="13">
    <source>
        <dbReference type="Proteomes" id="UP000309340"/>
    </source>
</evidence>